<accession>D6Y0R2</accession>
<dbReference type="InterPro" id="IPR037232">
    <property type="entry name" value="NADH_quin_OxRdtase_su_C/D-like"/>
</dbReference>
<dbReference type="STRING" id="439292.Bsel_3148"/>
<feature type="domain" description="NADH:ubiquinone oxidoreductase 30kDa subunit" evidence="2">
    <location>
        <begin position="43"/>
        <end position="153"/>
    </location>
</feature>
<evidence type="ECO:0000259" key="2">
    <source>
        <dbReference type="Pfam" id="PF00329"/>
    </source>
</evidence>
<dbReference type="PANTHER" id="PTHR10884">
    <property type="entry name" value="NADH DEHYDROGENASE UBIQUINONE IRON-SULFUR PROTEIN 3"/>
    <property type="match status" value="1"/>
</dbReference>
<protein>
    <submittedName>
        <fullName evidence="3">NADH dehydrogenase (Ubiquinone) 30 kDa subunit</fullName>
    </submittedName>
</protein>
<dbReference type="PANTHER" id="PTHR10884:SF14">
    <property type="entry name" value="NADH DEHYDROGENASE [UBIQUINONE] IRON-SULFUR PROTEIN 3, MITOCHONDRIAL"/>
    <property type="match status" value="1"/>
</dbReference>
<sequence length="159" mass="18815">MNEELLELIQTKIKAIEGEDAIKEAKMNFDKPMVILDTAHWNEDVMRMLHDDEQMQFDFLTCVTGVDYEEHMEAVYNFHSTPLDQYLYVKVVTPRENPVVHSGDPVWKSADYMEREIWDLLGIHFEGHWNMSRILLQDDWEGHPLRKDYITDKKAMGLD</sequence>
<comment type="similarity">
    <text evidence="1">Belongs to the complex I 30 kDa subunit family.</text>
</comment>
<keyword evidence="4" id="KW-1185">Reference proteome</keyword>
<evidence type="ECO:0000256" key="1">
    <source>
        <dbReference type="ARBA" id="ARBA00007569"/>
    </source>
</evidence>
<gene>
    <name evidence="3" type="ordered locus">Bsel_3148</name>
</gene>
<organism evidence="3 4">
    <name type="scientific">Bacillus selenitireducens (strain ATCC 700615 / DSM 15326 / MLS10)</name>
    <dbReference type="NCBI Taxonomy" id="439292"/>
    <lineage>
        <taxon>Bacteria</taxon>
        <taxon>Bacillati</taxon>
        <taxon>Bacillota</taxon>
        <taxon>Bacilli</taxon>
        <taxon>Bacillales</taxon>
        <taxon>Bacillaceae</taxon>
        <taxon>Salisediminibacterium</taxon>
    </lineage>
</organism>
<name>D6Y0R2_BACIE</name>
<dbReference type="Gene3D" id="3.30.460.80">
    <property type="entry name" value="NADH:ubiquinone oxidoreductase, 30kDa subunit"/>
    <property type="match status" value="1"/>
</dbReference>
<dbReference type="KEGG" id="bse:Bsel_3148"/>
<dbReference type="eggNOG" id="COG0852">
    <property type="taxonomic scope" value="Bacteria"/>
</dbReference>
<evidence type="ECO:0000313" key="3">
    <source>
        <dbReference type="EMBL" id="ADI00630.1"/>
    </source>
</evidence>
<proteinExistence type="inferred from homology"/>
<dbReference type="RefSeq" id="WP_013174034.1">
    <property type="nucleotide sequence ID" value="NC_014219.1"/>
</dbReference>
<dbReference type="EMBL" id="CP001791">
    <property type="protein sequence ID" value="ADI00630.1"/>
    <property type="molecule type" value="Genomic_DNA"/>
</dbReference>
<dbReference type="Pfam" id="PF00329">
    <property type="entry name" value="Complex1_30kDa"/>
    <property type="match status" value="1"/>
</dbReference>
<dbReference type="AlphaFoldDB" id="D6Y0R2"/>
<evidence type="ECO:0000313" key="4">
    <source>
        <dbReference type="Proteomes" id="UP000000271"/>
    </source>
</evidence>
<dbReference type="InterPro" id="IPR001268">
    <property type="entry name" value="NADH_UbQ_OxRdtase_30kDa_su"/>
</dbReference>
<dbReference type="OrthoDB" id="9803286at2"/>
<dbReference type="HOGENOM" id="CLU_042628_6_3_9"/>
<dbReference type="SUPFAM" id="SSF143243">
    <property type="entry name" value="Nqo5-like"/>
    <property type="match status" value="1"/>
</dbReference>
<reference evidence="3" key="1">
    <citation type="submission" date="2009-10" db="EMBL/GenBank/DDBJ databases">
        <title>Complete sequence of Bacillus selenitireducens MLS10.</title>
        <authorList>
            <consortium name="US DOE Joint Genome Institute"/>
            <person name="Lucas S."/>
            <person name="Copeland A."/>
            <person name="Lapidus A."/>
            <person name="Glavina del Rio T."/>
            <person name="Dalin E."/>
            <person name="Tice H."/>
            <person name="Bruce D."/>
            <person name="Goodwin L."/>
            <person name="Pitluck S."/>
            <person name="Sims D."/>
            <person name="Brettin T."/>
            <person name="Detter J.C."/>
            <person name="Han C."/>
            <person name="Larimer F."/>
            <person name="Land M."/>
            <person name="Hauser L."/>
            <person name="Kyrpides N."/>
            <person name="Ovchinnikova G."/>
            <person name="Stolz J."/>
        </authorList>
    </citation>
    <scope>NUCLEOTIDE SEQUENCE [LARGE SCALE GENOMIC DNA]</scope>
    <source>
        <strain evidence="3">MLS10</strain>
    </source>
</reference>
<dbReference type="Proteomes" id="UP000000271">
    <property type="component" value="Chromosome"/>
</dbReference>
<dbReference type="GO" id="GO:0008137">
    <property type="term" value="F:NADH dehydrogenase (ubiquinone) activity"/>
    <property type="evidence" value="ECO:0007669"/>
    <property type="project" value="InterPro"/>
</dbReference>